<dbReference type="eggNOG" id="COG0664">
    <property type="taxonomic scope" value="Bacteria"/>
</dbReference>
<dbReference type="Gene3D" id="2.60.120.10">
    <property type="entry name" value="Jelly Rolls"/>
    <property type="match status" value="1"/>
</dbReference>
<dbReference type="InterPro" id="IPR050397">
    <property type="entry name" value="Env_Response_Regulators"/>
</dbReference>
<dbReference type="KEGG" id="gca:Galf_0738"/>
<dbReference type="GO" id="GO:0005829">
    <property type="term" value="C:cytosol"/>
    <property type="evidence" value="ECO:0007669"/>
    <property type="project" value="TreeGrafter"/>
</dbReference>
<proteinExistence type="predicted"/>
<feature type="domain" description="Cyclic nucleotide-binding" evidence="1">
    <location>
        <begin position="26"/>
        <end position="80"/>
    </location>
</feature>
<dbReference type="SUPFAM" id="SSF46785">
    <property type="entry name" value="Winged helix' DNA-binding domain"/>
    <property type="match status" value="1"/>
</dbReference>
<protein>
    <submittedName>
        <fullName evidence="2">Putative transcriptional regulator, Crp/Fnr family</fullName>
    </submittedName>
</protein>
<dbReference type="Proteomes" id="UP000001235">
    <property type="component" value="Chromosome"/>
</dbReference>
<organism evidence="2 3">
    <name type="scientific">Gallionella capsiferriformans (strain ES-2)</name>
    <name type="common">Gallionella ferruginea capsiferriformans (strain ES-2)</name>
    <dbReference type="NCBI Taxonomy" id="395494"/>
    <lineage>
        <taxon>Bacteria</taxon>
        <taxon>Pseudomonadati</taxon>
        <taxon>Pseudomonadota</taxon>
        <taxon>Betaproteobacteria</taxon>
        <taxon>Nitrosomonadales</taxon>
        <taxon>Gallionellaceae</taxon>
        <taxon>Gallionella</taxon>
    </lineage>
</organism>
<dbReference type="CDD" id="cd00038">
    <property type="entry name" value="CAP_ED"/>
    <property type="match status" value="1"/>
</dbReference>
<evidence type="ECO:0000259" key="1">
    <source>
        <dbReference type="PROSITE" id="PS50042"/>
    </source>
</evidence>
<dbReference type="PROSITE" id="PS50042">
    <property type="entry name" value="CNMP_BINDING_3"/>
    <property type="match status" value="1"/>
</dbReference>
<dbReference type="GO" id="GO:0003700">
    <property type="term" value="F:DNA-binding transcription factor activity"/>
    <property type="evidence" value="ECO:0007669"/>
    <property type="project" value="TreeGrafter"/>
</dbReference>
<dbReference type="EMBL" id="CP002159">
    <property type="protein sequence ID" value="ADL54775.1"/>
    <property type="molecule type" value="Genomic_DNA"/>
</dbReference>
<name>D9SDL8_GALCS</name>
<dbReference type="RefSeq" id="WP_013292716.1">
    <property type="nucleotide sequence ID" value="NC_014394.1"/>
</dbReference>
<sequence>MDWQPLIESQPFLDYVPNELRQVTQYKNMAVGDSIFRIGDSVRNLFCVVKGEVQLIRHDKRGTKIILQRSRGGFFAEASLGSTAYHCDALAVETGILLCFPLAAFRTALDRNSPFRNVWIDQLAREVRKLRAQCERLSLNGAAERIIHYIESEGINDTVTLRQPRKSWASELGLSHESLYRTLKQLSNQGMLHTNGNKISLAPKEDEVPYRISSNDQTCDKPV</sequence>
<dbReference type="InterPro" id="IPR036388">
    <property type="entry name" value="WH-like_DNA-bd_sf"/>
</dbReference>
<dbReference type="InterPro" id="IPR014710">
    <property type="entry name" value="RmlC-like_jellyroll"/>
</dbReference>
<dbReference type="AlphaFoldDB" id="D9SDL8"/>
<dbReference type="InterPro" id="IPR036390">
    <property type="entry name" value="WH_DNA-bd_sf"/>
</dbReference>
<dbReference type="SUPFAM" id="SSF51206">
    <property type="entry name" value="cAMP-binding domain-like"/>
    <property type="match status" value="1"/>
</dbReference>
<dbReference type="InterPro" id="IPR000595">
    <property type="entry name" value="cNMP-bd_dom"/>
</dbReference>
<dbReference type="Pfam" id="PF00027">
    <property type="entry name" value="cNMP_binding"/>
    <property type="match status" value="1"/>
</dbReference>
<dbReference type="OrthoDB" id="571714at2"/>
<evidence type="ECO:0000313" key="2">
    <source>
        <dbReference type="EMBL" id="ADL54775.1"/>
    </source>
</evidence>
<dbReference type="Gene3D" id="1.10.10.10">
    <property type="entry name" value="Winged helix-like DNA-binding domain superfamily/Winged helix DNA-binding domain"/>
    <property type="match status" value="1"/>
</dbReference>
<dbReference type="STRING" id="395494.Galf_0738"/>
<dbReference type="HOGENOM" id="CLU_075053_4_2_4"/>
<dbReference type="InterPro" id="IPR018490">
    <property type="entry name" value="cNMP-bd_dom_sf"/>
</dbReference>
<evidence type="ECO:0000313" key="3">
    <source>
        <dbReference type="Proteomes" id="UP000001235"/>
    </source>
</evidence>
<keyword evidence="3" id="KW-1185">Reference proteome</keyword>
<reference evidence="2 3" key="1">
    <citation type="submission" date="2010-08" db="EMBL/GenBank/DDBJ databases">
        <title>Complete sequence of Gallionella capsiferriformans ES-2.</title>
        <authorList>
            <consortium name="US DOE Joint Genome Institute"/>
            <person name="Lucas S."/>
            <person name="Copeland A."/>
            <person name="Lapidus A."/>
            <person name="Cheng J.-F."/>
            <person name="Bruce D."/>
            <person name="Goodwin L."/>
            <person name="Pitluck S."/>
            <person name="Chertkov O."/>
            <person name="Davenport K.W."/>
            <person name="Detter J.C."/>
            <person name="Han C."/>
            <person name="Tapia R."/>
            <person name="Land M."/>
            <person name="Hauser L."/>
            <person name="Chang Y.-J."/>
            <person name="Jeffries C."/>
            <person name="Kyrpides N."/>
            <person name="Ivanova N."/>
            <person name="Mikhailova N."/>
            <person name="Shelobolina E.S."/>
            <person name="Picardal F."/>
            <person name="Roden E."/>
            <person name="Emerson D."/>
            <person name="Woyke T."/>
        </authorList>
    </citation>
    <scope>NUCLEOTIDE SEQUENCE [LARGE SCALE GENOMIC DNA]</scope>
    <source>
        <strain evidence="2 3">ES-2</strain>
    </source>
</reference>
<dbReference type="PANTHER" id="PTHR24567:SF74">
    <property type="entry name" value="HTH-TYPE TRANSCRIPTIONAL REGULATOR ARCR"/>
    <property type="match status" value="1"/>
</dbReference>
<gene>
    <name evidence="2" type="ordered locus">Galf_0738</name>
</gene>
<dbReference type="PANTHER" id="PTHR24567">
    <property type="entry name" value="CRP FAMILY TRANSCRIPTIONAL REGULATORY PROTEIN"/>
    <property type="match status" value="1"/>
</dbReference>
<accession>D9SDL8</accession>